<dbReference type="EnsemblPlants" id="KEH29148">
    <property type="protein sequence ID" value="KEH29148"/>
    <property type="gene ID" value="MTR_4g026200"/>
</dbReference>
<reference evidence="15 18" key="1">
    <citation type="journal article" date="2011" name="Nature">
        <title>The Medicago genome provides insight into the evolution of rhizobial symbioses.</title>
        <authorList>
            <person name="Young N.D."/>
            <person name="Debelle F."/>
            <person name="Oldroyd G.E."/>
            <person name="Geurts R."/>
            <person name="Cannon S.B."/>
            <person name="Udvardi M.K."/>
            <person name="Benedito V.A."/>
            <person name="Mayer K.F."/>
            <person name="Gouzy J."/>
            <person name="Schoof H."/>
            <person name="Van de Peer Y."/>
            <person name="Proost S."/>
            <person name="Cook D.R."/>
            <person name="Meyers B.C."/>
            <person name="Spannagl M."/>
            <person name="Cheung F."/>
            <person name="De Mita S."/>
            <person name="Krishnakumar V."/>
            <person name="Gundlach H."/>
            <person name="Zhou S."/>
            <person name="Mudge J."/>
            <person name="Bharti A.K."/>
            <person name="Murray J.D."/>
            <person name="Naoumkina M.A."/>
            <person name="Rosen B."/>
            <person name="Silverstein K.A."/>
            <person name="Tang H."/>
            <person name="Rombauts S."/>
            <person name="Zhao P.X."/>
            <person name="Zhou P."/>
            <person name="Barbe V."/>
            <person name="Bardou P."/>
            <person name="Bechner M."/>
            <person name="Bellec A."/>
            <person name="Berger A."/>
            <person name="Berges H."/>
            <person name="Bidwell S."/>
            <person name="Bisseling T."/>
            <person name="Choisne N."/>
            <person name="Couloux A."/>
            <person name="Denny R."/>
            <person name="Deshpande S."/>
            <person name="Dai X."/>
            <person name="Doyle J.J."/>
            <person name="Dudez A.M."/>
            <person name="Farmer A.D."/>
            <person name="Fouteau S."/>
            <person name="Franken C."/>
            <person name="Gibelin C."/>
            <person name="Gish J."/>
            <person name="Goldstein S."/>
            <person name="Gonzalez A.J."/>
            <person name="Green P.J."/>
            <person name="Hallab A."/>
            <person name="Hartog M."/>
            <person name="Hua A."/>
            <person name="Humphray S.J."/>
            <person name="Jeong D.H."/>
            <person name="Jing Y."/>
            <person name="Jocker A."/>
            <person name="Kenton S.M."/>
            <person name="Kim D.J."/>
            <person name="Klee K."/>
            <person name="Lai H."/>
            <person name="Lang C."/>
            <person name="Lin S."/>
            <person name="Macmil S.L."/>
            <person name="Magdelenat G."/>
            <person name="Matthews L."/>
            <person name="McCorrison J."/>
            <person name="Monaghan E.L."/>
            <person name="Mun J.H."/>
            <person name="Najar F.Z."/>
            <person name="Nicholson C."/>
            <person name="Noirot C."/>
            <person name="O'Bleness M."/>
            <person name="Paule C.R."/>
            <person name="Poulain J."/>
            <person name="Prion F."/>
            <person name="Qin B."/>
            <person name="Qu C."/>
            <person name="Retzel E.F."/>
            <person name="Riddle C."/>
            <person name="Sallet E."/>
            <person name="Samain S."/>
            <person name="Samson N."/>
            <person name="Sanders I."/>
            <person name="Saurat O."/>
            <person name="Scarpelli C."/>
            <person name="Schiex T."/>
            <person name="Segurens B."/>
            <person name="Severin A.J."/>
            <person name="Sherrier D.J."/>
            <person name="Shi R."/>
            <person name="Sims S."/>
            <person name="Singer S.R."/>
            <person name="Sinharoy S."/>
            <person name="Sterck L."/>
            <person name="Viollet A."/>
            <person name="Wang B.B."/>
            <person name="Wang K."/>
            <person name="Wang M."/>
            <person name="Wang X."/>
            <person name="Warfsmann J."/>
            <person name="Weissenbach J."/>
            <person name="White D.D."/>
            <person name="White J.D."/>
            <person name="Wiley G.B."/>
            <person name="Wincker P."/>
            <person name="Xing Y."/>
            <person name="Yang L."/>
            <person name="Yao Z."/>
            <person name="Ying F."/>
            <person name="Zhai J."/>
            <person name="Zhou L."/>
            <person name="Zuber A."/>
            <person name="Denarie J."/>
            <person name="Dixon R.A."/>
            <person name="May G.D."/>
            <person name="Schwartz D.C."/>
            <person name="Rogers J."/>
            <person name="Quetier F."/>
            <person name="Town C.D."/>
            <person name="Roe B.A."/>
        </authorList>
    </citation>
    <scope>NUCLEOTIDE SEQUENCE [LARGE SCALE GENOMIC DNA]</scope>
    <source>
        <strain evidence="15">A17</strain>
        <strain evidence="17 18">cv. Jemalong A17</strain>
    </source>
</reference>
<dbReference type="InterPro" id="IPR017972">
    <property type="entry name" value="Cyt_P450_CS"/>
</dbReference>
<dbReference type="Proteomes" id="UP000002051">
    <property type="component" value="Chromosome 4"/>
</dbReference>
<evidence type="ECO:0000256" key="10">
    <source>
        <dbReference type="ARBA" id="ARBA00023033"/>
    </source>
</evidence>
<reference evidence="15 18" key="2">
    <citation type="journal article" date="2014" name="BMC Genomics">
        <title>An improved genome release (version Mt4.0) for the model legume Medicago truncatula.</title>
        <authorList>
            <person name="Tang H."/>
            <person name="Krishnakumar V."/>
            <person name="Bidwell S."/>
            <person name="Rosen B."/>
            <person name="Chan A."/>
            <person name="Zhou S."/>
            <person name="Gentzbittel L."/>
            <person name="Childs K.L."/>
            <person name="Yandell M."/>
            <person name="Gundlach H."/>
            <person name="Mayer K.F."/>
            <person name="Schwartz D.C."/>
            <person name="Town C.D."/>
        </authorList>
    </citation>
    <scope>GENOME REANNOTATION</scope>
    <source>
        <strain evidence="15">A17</strain>
        <strain evidence="17 18">cv. Jemalong A17</strain>
    </source>
</reference>
<evidence type="ECO:0000256" key="12">
    <source>
        <dbReference type="PIRSR" id="PIRSR602401-1"/>
    </source>
</evidence>
<evidence type="ECO:0000256" key="8">
    <source>
        <dbReference type="ARBA" id="ARBA00023002"/>
    </source>
</evidence>
<dbReference type="OrthoDB" id="2789670at2759"/>
<dbReference type="GO" id="GO:0020037">
    <property type="term" value="F:heme binding"/>
    <property type="evidence" value="ECO:0007669"/>
    <property type="project" value="InterPro"/>
</dbReference>
<dbReference type="Pfam" id="PF00067">
    <property type="entry name" value="p450"/>
    <property type="match status" value="1"/>
</dbReference>
<evidence type="ECO:0000256" key="13">
    <source>
        <dbReference type="RuleBase" id="RU000461"/>
    </source>
</evidence>
<evidence type="ECO:0000256" key="7">
    <source>
        <dbReference type="ARBA" id="ARBA00022989"/>
    </source>
</evidence>
<name>A0A072UJ64_MEDTR</name>
<dbReference type="GO" id="GO:0016020">
    <property type="term" value="C:membrane"/>
    <property type="evidence" value="ECO:0007669"/>
    <property type="project" value="UniProtKB-SubCell"/>
</dbReference>
<keyword evidence="8 13" id="KW-0560">Oxidoreductase</keyword>
<proteinExistence type="inferred from homology"/>
<dbReference type="PANTHER" id="PTHR47955:SF22">
    <property type="entry name" value="CYTOCHROME P450 83B1-LIKE"/>
    <property type="match status" value="1"/>
</dbReference>
<reference evidence="17" key="3">
    <citation type="submission" date="2015-04" db="UniProtKB">
        <authorList>
            <consortium name="EnsemblPlants"/>
        </authorList>
    </citation>
    <scope>IDENTIFICATION</scope>
    <source>
        <strain evidence="17">cv. Jemalong A17</strain>
    </source>
</reference>
<keyword evidence="9 12" id="KW-0408">Iron</keyword>
<sequence>MLSILILLALCLILPLLIFFQNHRTIKHYPLGPKGLPIIGNLHQLDISNLPIQLSQFSKIYGPLFSIQLGLRKAIVVSSAEIAKEVLKTNDHLFSDRPRLYAQQKLTYNGSEIIFSQYTDFWREIRKICVVHILSSKRVSHYSSIRKFEVKKMIKKISGHASSSSVTNLSELLISLSSTIICRIAFGRSYEDEGTERSRFHGMLHEFQALLAEIFVSDYIPFMSWIDKLRGLHGRLDRNFKEFDEFYQEIIDVHLDPNREQITDEEDIVDVLLHLKKHHLSSIDLTFNHIKAVLVDTIVAATDTTSAASVWAMTALMKNPRVLDKVQEEIRNLGGAKDYLDEGDLQNLPYLNAVIKETLRLHLPAPLLLSRESRENCTINGYNIPARTILYVNAWAIQRDHNVWENAEEFYPERFLESSINFTGQDFELIPFGAGRRICPGLPMAVASLKLILANLLYSFDWKLPDGLVKEDIDTSMLPGITQHKKNPLCLVAKIPM</sequence>
<organism evidence="15 18">
    <name type="scientific">Medicago truncatula</name>
    <name type="common">Barrel medic</name>
    <name type="synonym">Medicago tribuloides</name>
    <dbReference type="NCBI Taxonomy" id="3880"/>
    <lineage>
        <taxon>Eukaryota</taxon>
        <taxon>Viridiplantae</taxon>
        <taxon>Streptophyta</taxon>
        <taxon>Embryophyta</taxon>
        <taxon>Tracheophyta</taxon>
        <taxon>Spermatophyta</taxon>
        <taxon>Magnoliopsida</taxon>
        <taxon>eudicotyledons</taxon>
        <taxon>Gunneridae</taxon>
        <taxon>Pentapetalae</taxon>
        <taxon>rosids</taxon>
        <taxon>fabids</taxon>
        <taxon>Fabales</taxon>
        <taxon>Fabaceae</taxon>
        <taxon>Papilionoideae</taxon>
        <taxon>50 kb inversion clade</taxon>
        <taxon>NPAAA clade</taxon>
        <taxon>Hologalegina</taxon>
        <taxon>IRL clade</taxon>
        <taxon>Trifolieae</taxon>
        <taxon>Medicago</taxon>
    </lineage>
</organism>
<evidence type="ECO:0000256" key="4">
    <source>
        <dbReference type="ARBA" id="ARBA00022617"/>
    </source>
</evidence>
<evidence type="ECO:0000256" key="2">
    <source>
        <dbReference type="ARBA" id="ARBA00004167"/>
    </source>
</evidence>
<dbReference type="Proteomes" id="UP000265566">
    <property type="component" value="Chromosome 4"/>
</dbReference>
<evidence type="ECO:0000256" key="6">
    <source>
        <dbReference type="ARBA" id="ARBA00022723"/>
    </source>
</evidence>
<dbReference type="GO" id="GO:0005506">
    <property type="term" value="F:iron ion binding"/>
    <property type="evidence" value="ECO:0007669"/>
    <property type="project" value="InterPro"/>
</dbReference>
<evidence type="ECO:0000256" key="9">
    <source>
        <dbReference type="ARBA" id="ARBA00023004"/>
    </source>
</evidence>
<dbReference type="EMBL" id="PSQE01000004">
    <property type="protein sequence ID" value="RHN59321.1"/>
    <property type="molecule type" value="Genomic_DNA"/>
</dbReference>
<keyword evidence="7" id="KW-1133">Transmembrane helix</keyword>
<keyword evidence="10 13" id="KW-0503">Monooxygenase</keyword>
<dbReference type="AlphaFoldDB" id="A0A072UJ64"/>
<dbReference type="SUPFAM" id="SSF48264">
    <property type="entry name" value="Cytochrome P450"/>
    <property type="match status" value="1"/>
</dbReference>
<dbReference type="GO" id="GO:0016705">
    <property type="term" value="F:oxidoreductase activity, acting on paired donors, with incorporation or reduction of molecular oxygen"/>
    <property type="evidence" value="ECO:0007669"/>
    <property type="project" value="InterPro"/>
</dbReference>
<reference evidence="16" key="5">
    <citation type="journal article" date="2018" name="Nat. Plants">
        <title>Whole-genome landscape of Medicago truncatula symbiotic genes.</title>
        <authorList>
            <person name="Pecrix Y."/>
            <person name="Gamas P."/>
            <person name="Carrere S."/>
        </authorList>
    </citation>
    <scope>NUCLEOTIDE SEQUENCE</scope>
    <source>
        <tissue evidence="16">Leaves</tissue>
    </source>
</reference>
<keyword evidence="11" id="KW-0472">Membrane</keyword>
<evidence type="ECO:0000256" key="11">
    <source>
        <dbReference type="ARBA" id="ARBA00023136"/>
    </source>
</evidence>
<keyword evidence="4 12" id="KW-0349">Heme</keyword>
<dbReference type="PRINTS" id="PR00385">
    <property type="entry name" value="P450"/>
</dbReference>
<evidence type="ECO:0000256" key="5">
    <source>
        <dbReference type="ARBA" id="ARBA00022692"/>
    </source>
</evidence>
<evidence type="ECO:0000313" key="19">
    <source>
        <dbReference type="Proteomes" id="UP000265566"/>
    </source>
</evidence>
<dbReference type="EMBL" id="CM001220">
    <property type="protein sequence ID" value="KEH29148.1"/>
    <property type="molecule type" value="Genomic_DNA"/>
</dbReference>
<evidence type="ECO:0000313" key="16">
    <source>
        <dbReference type="EMBL" id="RHN59321.1"/>
    </source>
</evidence>
<evidence type="ECO:0000256" key="3">
    <source>
        <dbReference type="ARBA" id="ARBA00010617"/>
    </source>
</evidence>
<dbReference type="InterPro" id="IPR036396">
    <property type="entry name" value="Cyt_P450_sf"/>
</dbReference>
<keyword evidence="5" id="KW-0812">Transmembrane</keyword>
<keyword evidence="6 12" id="KW-0479">Metal-binding</keyword>
<accession>A0A072UJ64</accession>
<dbReference type="InterPro" id="IPR001128">
    <property type="entry name" value="Cyt_P450"/>
</dbReference>
<comment type="subcellular location">
    <subcellularLocation>
        <location evidence="2">Membrane</location>
        <topology evidence="2">Single-pass membrane protein</topology>
    </subcellularLocation>
</comment>
<dbReference type="PANTHER" id="PTHR47955">
    <property type="entry name" value="CYTOCHROME P450 FAMILY 71 PROTEIN"/>
    <property type="match status" value="1"/>
</dbReference>
<protein>
    <submittedName>
        <fullName evidence="15">Cytochrome P450 family 71 protein</fullName>
    </submittedName>
    <submittedName>
        <fullName evidence="16">Putative cytochrome P450</fullName>
    </submittedName>
</protein>
<dbReference type="GO" id="GO:0016491">
    <property type="term" value="F:oxidoreductase activity"/>
    <property type="evidence" value="ECO:0000318"/>
    <property type="project" value="GO_Central"/>
</dbReference>
<evidence type="ECO:0000313" key="17">
    <source>
        <dbReference type="EnsemblPlants" id="KEH29148"/>
    </source>
</evidence>
<dbReference type="KEGG" id="mtr:25491657"/>
<keyword evidence="14" id="KW-0732">Signal</keyword>
<reference evidence="19" key="4">
    <citation type="journal article" date="2018" name="Nat. Plants">
        <title>Whole-genome landscape of Medicago truncatula symbiotic genes.</title>
        <authorList>
            <person name="Pecrix Y."/>
            <person name="Staton S.E."/>
            <person name="Sallet E."/>
            <person name="Lelandais-Briere C."/>
            <person name="Moreau S."/>
            <person name="Carrere S."/>
            <person name="Blein T."/>
            <person name="Jardinaud M.F."/>
            <person name="Latrasse D."/>
            <person name="Zouine M."/>
            <person name="Zahm M."/>
            <person name="Kreplak J."/>
            <person name="Mayjonade B."/>
            <person name="Satge C."/>
            <person name="Perez M."/>
            <person name="Cauet S."/>
            <person name="Marande W."/>
            <person name="Chantry-Darmon C."/>
            <person name="Lopez-Roques C."/>
            <person name="Bouchez O."/>
            <person name="Berard A."/>
            <person name="Debelle F."/>
            <person name="Munos S."/>
            <person name="Bendahmane A."/>
            <person name="Berges H."/>
            <person name="Niebel A."/>
            <person name="Buitink J."/>
            <person name="Frugier F."/>
            <person name="Benhamed M."/>
            <person name="Crespi M."/>
            <person name="Gouzy J."/>
            <person name="Gamas P."/>
        </authorList>
    </citation>
    <scope>NUCLEOTIDE SEQUENCE [LARGE SCALE GENOMIC DNA]</scope>
    <source>
        <strain evidence="19">cv. Jemalong A17</strain>
    </source>
</reference>
<dbReference type="Gene3D" id="1.10.630.10">
    <property type="entry name" value="Cytochrome P450"/>
    <property type="match status" value="1"/>
</dbReference>
<dbReference type="PROSITE" id="PS00086">
    <property type="entry name" value="CYTOCHROME_P450"/>
    <property type="match status" value="1"/>
</dbReference>
<evidence type="ECO:0000256" key="14">
    <source>
        <dbReference type="SAM" id="SignalP"/>
    </source>
</evidence>
<evidence type="ECO:0000313" key="18">
    <source>
        <dbReference type="Proteomes" id="UP000002051"/>
    </source>
</evidence>
<dbReference type="Gramene" id="rna21331">
    <property type="protein sequence ID" value="RHN59321.1"/>
    <property type="gene ID" value="gene21331"/>
</dbReference>
<feature type="binding site" description="axial binding residue" evidence="12">
    <location>
        <position position="439"/>
    </location>
    <ligand>
        <name>heme</name>
        <dbReference type="ChEBI" id="CHEBI:30413"/>
    </ligand>
    <ligandPart>
        <name>Fe</name>
        <dbReference type="ChEBI" id="CHEBI:18248"/>
    </ligandPart>
</feature>
<evidence type="ECO:0000313" key="15">
    <source>
        <dbReference type="EMBL" id="KEH29148.1"/>
    </source>
</evidence>
<comment type="similarity">
    <text evidence="3 13">Belongs to the cytochrome P450 family.</text>
</comment>
<dbReference type="InterPro" id="IPR002401">
    <property type="entry name" value="Cyt_P450_E_grp-I"/>
</dbReference>
<feature type="signal peptide" evidence="14">
    <location>
        <begin position="1"/>
        <end position="20"/>
    </location>
</feature>
<dbReference type="CDD" id="cd11072">
    <property type="entry name" value="CYP71-like"/>
    <property type="match status" value="1"/>
</dbReference>
<gene>
    <name evidence="17" type="primary">25491657</name>
    <name evidence="15" type="ordered locus">MTR_4g026200</name>
    <name evidence="16" type="ORF">MtrunA17_Chr4g0011981</name>
</gene>
<keyword evidence="18" id="KW-1185">Reference proteome</keyword>
<dbReference type="GO" id="GO:0004497">
    <property type="term" value="F:monooxygenase activity"/>
    <property type="evidence" value="ECO:0007669"/>
    <property type="project" value="UniProtKB-KW"/>
</dbReference>
<dbReference type="HOGENOM" id="CLU_001570_4_0_1"/>
<comment type="cofactor">
    <cofactor evidence="1 12">
        <name>heme</name>
        <dbReference type="ChEBI" id="CHEBI:30413"/>
    </cofactor>
</comment>
<dbReference type="PRINTS" id="PR00463">
    <property type="entry name" value="EP450I"/>
</dbReference>
<evidence type="ECO:0000256" key="1">
    <source>
        <dbReference type="ARBA" id="ARBA00001971"/>
    </source>
</evidence>
<dbReference type="FunFam" id="1.10.630.10:FF:000011">
    <property type="entry name" value="Cytochrome P450 83B1"/>
    <property type="match status" value="1"/>
</dbReference>
<feature type="chain" id="PRO_5014499692" evidence="14">
    <location>
        <begin position="21"/>
        <end position="497"/>
    </location>
</feature>